<dbReference type="SUPFAM" id="SSF48371">
    <property type="entry name" value="ARM repeat"/>
    <property type="match status" value="1"/>
</dbReference>
<proteinExistence type="predicted"/>
<sequence>MHTFAEKGDENKTSLMCLGAIEPLYRLISHEDKTAVVSLGVMASNNSGFSESSGRAATKCPPPLLLELLRSDFPVIQQLALRTIENITTDSESHVGFRNVQGFDRILEILRPKEFSDLHEGALRVILNCLQMMGGLEQLLQFVGTSTLPEASLWRYSRKSTCHQTVTTNLVSWHYRSFWTVIYR</sequence>
<dbReference type="AlphaFoldDB" id="A0A9Q9UY98"/>
<dbReference type="KEGG" id="ccar:109049071"/>
<name>A0A9Q9UY98_CYPCA</name>
<evidence type="ECO:0000313" key="2">
    <source>
        <dbReference type="RefSeq" id="XP_018922290.1"/>
    </source>
</evidence>
<dbReference type="InterPro" id="IPR016024">
    <property type="entry name" value="ARM-type_fold"/>
</dbReference>
<dbReference type="InterPro" id="IPR052441">
    <property type="entry name" value="Armadillo-Ser/Thr_Kinase"/>
</dbReference>
<dbReference type="PANTHER" id="PTHR46618">
    <property type="entry name" value="ARMADILLO REPEAT-CONTAINING PROTEIN 3"/>
    <property type="match status" value="1"/>
</dbReference>
<reference evidence="2" key="1">
    <citation type="submission" date="2025-08" db="UniProtKB">
        <authorList>
            <consortium name="RefSeq"/>
        </authorList>
    </citation>
    <scope>IDENTIFICATION</scope>
    <source>
        <tissue evidence="2">Muscle</tissue>
    </source>
</reference>
<gene>
    <name evidence="2" type="primary">LOC109049071</name>
</gene>
<dbReference type="OrthoDB" id="7537227at2759"/>
<accession>A0A9Q9UY98</accession>
<dbReference type="Gene3D" id="1.25.10.10">
    <property type="entry name" value="Leucine-rich Repeat Variant"/>
    <property type="match status" value="1"/>
</dbReference>
<dbReference type="RefSeq" id="XP_018922290.1">
    <property type="nucleotide sequence ID" value="XM_019066745.2"/>
</dbReference>
<dbReference type="GeneID" id="109049071"/>
<dbReference type="PANTHER" id="PTHR46618:SF1">
    <property type="entry name" value="ARMADILLO REPEAT-CONTAINING PROTEIN 3"/>
    <property type="match status" value="1"/>
</dbReference>
<protein>
    <submittedName>
        <fullName evidence="2">Armadillo repeat-containing protein 3-like isoform X1</fullName>
    </submittedName>
</protein>
<dbReference type="Proteomes" id="UP001155660">
    <property type="component" value="Chromosome A24"/>
</dbReference>
<evidence type="ECO:0000256" key="1">
    <source>
        <dbReference type="ARBA" id="ARBA00022737"/>
    </source>
</evidence>
<dbReference type="InterPro" id="IPR011989">
    <property type="entry name" value="ARM-like"/>
</dbReference>
<keyword evidence="1" id="KW-0677">Repeat</keyword>
<organism evidence="2">
    <name type="scientific">Cyprinus carpio</name>
    <name type="common">Common carp</name>
    <dbReference type="NCBI Taxonomy" id="7962"/>
    <lineage>
        <taxon>Eukaryota</taxon>
        <taxon>Metazoa</taxon>
        <taxon>Chordata</taxon>
        <taxon>Craniata</taxon>
        <taxon>Vertebrata</taxon>
        <taxon>Euteleostomi</taxon>
        <taxon>Actinopterygii</taxon>
        <taxon>Neopterygii</taxon>
        <taxon>Teleostei</taxon>
        <taxon>Ostariophysi</taxon>
        <taxon>Cypriniformes</taxon>
        <taxon>Cyprinidae</taxon>
        <taxon>Cyprininae</taxon>
        <taxon>Cyprinus</taxon>
    </lineage>
</organism>